<feature type="domain" description="Tyr recombinase" evidence="6">
    <location>
        <begin position="107"/>
        <end position="296"/>
    </location>
</feature>
<dbReference type="SUPFAM" id="SSF56349">
    <property type="entry name" value="DNA breaking-rejoining enzymes"/>
    <property type="match status" value="1"/>
</dbReference>
<evidence type="ECO:0000313" key="8">
    <source>
        <dbReference type="EMBL" id="ETZ05517.1"/>
    </source>
</evidence>
<keyword evidence="2" id="KW-0229">DNA integration</keyword>
<proteinExistence type="predicted"/>
<name>A0A061JIK9_9PROT</name>
<dbReference type="InterPro" id="IPR002104">
    <property type="entry name" value="Integrase_catalytic"/>
</dbReference>
<evidence type="ECO:0000256" key="5">
    <source>
        <dbReference type="PROSITE-ProRule" id="PRU01248"/>
    </source>
</evidence>
<dbReference type="GO" id="GO:0007059">
    <property type="term" value="P:chromosome segregation"/>
    <property type="evidence" value="ECO:0007669"/>
    <property type="project" value="UniProtKB-KW"/>
</dbReference>
<dbReference type="InterPro" id="IPR010998">
    <property type="entry name" value="Integrase_recombinase_N"/>
</dbReference>
<dbReference type="EMBL" id="ARPM03000024">
    <property type="protein sequence ID" value="ETZ05517.1"/>
    <property type="molecule type" value="Genomic_DNA"/>
</dbReference>
<dbReference type="PANTHER" id="PTHR30349:SF81">
    <property type="entry name" value="TYROSINE RECOMBINASE XERC"/>
    <property type="match status" value="1"/>
</dbReference>
<dbReference type="GO" id="GO:0003677">
    <property type="term" value="F:DNA binding"/>
    <property type="evidence" value="ECO:0007669"/>
    <property type="project" value="UniProtKB-UniRule"/>
</dbReference>
<evidence type="ECO:0000256" key="2">
    <source>
        <dbReference type="ARBA" id="ARBA00022908"/>
    </source>
</evidence>
<protein>
    <submittedName>
        <fullName evidence="8">Tyrosine recombinase XerD</fullName>
    </submittedName>
</protein>
<evidence type="ECO:0000256" key="4">
    <source>
        <dbReference type="ARBA" id="ARBA00023172"/>
    </source>
</evidence>
<dbReference type="InterPro" id="IPR050090">
    <property type="entry name" value="Tyrosine_recombinase_XerCD"/>
</dbReference>
<dbReference type="InterPro" id="IPR011010">
    <property type="entry name" value="DNA_brk_join_enz"/>
</dbReference>
<dbReference type="GO" id="GO:0006310">
    <property type="term" value="P:DNA recombination"/>
    <property type="evidence" value="ECO:0007669"/>
    <property type="project" value="UniProtKB-KW"/>
</dbReference>
<keyword evidence="3 5" id="KW-0238">DNA-binding</keyword>
<organism evidence="8 9">
    <name type="scientific">Holospora undulata HU1</name>
    <dbReference type="NCBI Taxonomy" id="1321371"/>
    <lineage>
        <taxon>Bacteria</taxon>
        <taxon>Pseudomonadati</taxon>
        <taxon>Pseudomonadota</taxon>
        <taxon>Alphaproteobacteria</taxon>
        <taxon>Holosporales</taxon>
        <taxon>Holosporaceae</taxon>
        <taxon>Holospora</taxon>
    </lineage>
</organism>
<dbReference type="InterPro" id="IPR004107">
    <property type="entry name" value="Integrase_SAM-like_N"/>
</dbReference>
<dbReference type="PROSITE" id="PS51900">
    <property type="entry name" value="CB"/>
    <property type="match status" value="1"/>
</dbReference>
<dbReference type="Pfam" id="PF02899">
    <property type="entry name" value="Phage_int_SAM_1"/>
    <property type="match status" value="1"/>
</dbReference>
<dbReference type="Gene3D" id="1.10.150.130">
    <property type="match status" value="1"/>
</dbReference>
<dbReference type="Gene3D" id="1.10.443.10">
    <property type="entry name" value="Intergrase catalytic core"/>
    <property type="match status" value="1"/>
</dbReference>
<dbReference type="InterPro" id="IPR044068">
    <property type="entry name" value="CB"/>
</dbReference>
<evidence type="ECO:0000256" key="3">
    <source>
        <dbReference type="ARBA" id="ARBA00023125"/>
    </source>
</evidence>
<evidence type="ECO:0000313" key="9">
    <source>
        <dbReference type="Proteomes" id="UP000026922"/>
    </source>
</evidence>
<sequence length="309" mass="34911">MNGNSRDSFWLEAFLEMLRVEKGLSKNTCSSYAFDIIQTAQKLDILSVTSSEMVCYVHQLSLEKSLSPRSIARRVSALRQLYHFLYQEEYVQNNPMIDIVLPRYFASVPKVLSIQEVRQLIDTAQKNLSSKGIRTYALLEMLYSTGMRISEALSISLVALNAALQEKSEQTGVLCLRGKGEKERIVFLTPEAQNALGCYLSVRSSMPFAEKPYVFPGKSGHWPRQSVGRELKMLAISSGIDPERISPHIIRHGFATHLLEQGVDLFTIKSFLGHQDISTTQIYTQVTQRRLSQVLKDHHPLSSTQSRKG</sequence>
<keyword evidence="4" id="KW-0233">DNA recombination</keyword>
<dbReference type="PROSITE" id="PS51898">
    <property type="entry name" value="TYR_RECOMBINASE"/>
    <property type="match status" value="1"/>
</dbReference>
<evidence type="ECO:0000259" key="7">
    <source>
        <dbReference type="PROSITE" id="PS51900"/>
    </source>
</evidence>
<feature type="domain" description="Core-binding (CB)" evidence="7">
    <location>
        <begin position="5"/>
        <end position="86"/>
    </location>
</feature>
<dbReference type="Proteomes" id="UP000026922">
    <property type="component" value="Unassembled WGS sequence"/>
</dbReference>
<dbReference type="GO" id="GO:0015074">
    <property type="term" value="P:DNA integration"/>
    <property type="evidence" value="ECO:0007669"/>
    <property type="project" value="UniProtKB-KW"/>
</dbReference>
<accession>A0A061JIK9</accession>
<dbReference type="RefSeq" id="WP_006293153.1">
    <property type="nucleotide sequence ID" value="NZ_ARPM03000024.1"/>
</dbReference>
<evidence type="ECO:0000256" key="1">
    <source>
        <dbReference type="ARBA" id="ARBA00022829"/>
    </source>
</evidence>
<keyword evidence="9" id="KW-1185">Reference proteome</keyword>
<comment type="caution">
    <text evidence="8">The sequence shown here is derived from an EMBL/GenBank/DDBJ whole genome shotgun (WGS) entry which is preliminary data.</text>
</comment>
<evidence type="ECO:0000259" key="6">
    <source>
        <dbReference type="PROSITE" id="PS51898"/>
    </source>
</evidence>
<reference evidence="8 9" key="1">
    <citation type="journal article" date="2013" name="Genome Announc.">
        <title>Draft Genome Sequence of Holospora undulata Strain HU1, a Micronucleus-Specific Symbiont of the Ciliate Paramecium caudatum.</title>
        <authorList>
            <person name="Dohra H."/>
            <person name="Suzuki H."/>
            <person name="Suzuki T."/>
            <person name="Tanaka K."/>
            <person name="Fujishima M."/>
        </authorList>
    </citation>
    <scope>NUCLEOTIDE SEQUENCE [LARGE SCALE GENOMIC DNA]</scope>
    <source>
        <strain evidence="8 9">HU1</strain>
    </source>
</reference>
<dbReference type="Pfam" id="PF00589">
    <property type="entry name" value="Phage_integrase"/>
    <property type="match status" value="1"/>
</dbReference>
<dbReference type="PANTHER" id="PTHR30349">
    <property type="entry name" value="PHAGE INTEGRASE-RELATED"/>
    <property type="match status" value="1"/>
</dbReference>
<dbReference type="AlphaFoldDB" id="A0A061JIK9"/>
<dbReference type="InterPro" id="IPR013762">
    <property type="entry name" value="Integrase-like_cat_sf"/>
</dbReference>
<gene>
    <name evidence="8" type="ORF">K737_300042</name>
</gene>
<keyword evidence="1" id="KW-0159">Chromosome partition</keyword>